<proteinExistence type="predicted"/>
<evidence type="ECO:0000256" key="4">
    <source>
        <dbReference type="SAM" id="Phobius"/>
    </source>
</evidence>
<feature type="transmembrane region" description="Helical" evidence="4">
    <location>
        <begin position="289"/>
        <end position="312"/>
    </location>
</feature>
<feature type="transmembrane region" description="Helical" evidence="4">
    <location>
        <begin position="90"/>
        <end position="108"/>
    </location>
</feature>
<evidence type="ECO:0000313" key="5">
    <source>
        <dbReference type="EMBL" id="KAK2153871.1"/>
    </source>
</evidence>
<evidence type="ECO:0000256" key="2">
    <source>
        <dbReference type="ARBA" id="ARBA00022989"/>
    </source>
</evidence>
<dbReference type="EMBL" id="JAODUP010000282">
    <property type="protein sequence ID" value="KAK2153871.1"/>
    <property type="molecule type" value="Genomic_DNA"/>
</dbReference>
<dbReference type="SUPFAM" id="SSF103473">
    <property type="entry name" value="MFS general substrate transporter"/>
    <property type="match status" value="1"/>
</dbReference>
<dbReference type="PANTHER" id="PTHR23121:SF9">
    <property type="entry name" value="SODIUM-DEPENDENT GLUCOSE TRANSPORTER 1"/>
    <property type="match status" value="1"/>
</dbReference>
<feature type="transmembrane region" description="Helical" evidence="4">
    <location>
        <begin position="520"/>
        <end position="543"/>
    </location>
</feature>
<protein>
    <submittedName>
        <fullName evidence="5">Uncharacterized protein</fullName>
    </submittedName>
</protein>
<feature type="transmembrane region" description="Helical" evidence="4">
    <location>
        <begin position="432"/>
        <end position="452"/>
    </location>
</feature>
<dbReference type="InterPro" id="IPR036259">
    <property type="entry name" value="MFS_trans_sf"/>
</dbReference>
<keyword evidence="3 4" id="KW-0472">Membrane</keyword>
<feature type="transmembrane region" description="Helical" evidence="4">
    <location>
        <begin position="402"/>
        <end position="420"/>
    </location>
</feature>
<name>A0AAD9JIV5_9ANNE</name>
<feature type="transmembrane region" description="Helical" evidence="4">
    <location>
        <begin position="458"/>
        <end position="477"/>
    </location>
</feature>
<organism evidence="5 6">
    <name type="scientific">Paralvinella palmiformis</name>
    <dbReference type="NCBI Taxonomy" id="53620"/>
    <lineage>
        <taxon>Eukaryota</taxon>
        <taxon>Metazoa</taxon>
        <taxon>Spiralia</taxon>
        <taxon>Lophotrochozoa</taxon>
        <taxon>Annelida</taxon>
        <taxon>Polychaeta</taxon>
        <taxon>Sedentaria</taxon>
        <taxon>Canalipalpata</taxon>
        <taxon>Terebellida</taxon>
        <taxon>Terebelliformia</taxon>
        <taxon>Alvinellidae</taxon>
        <taxon>Paralvinella</taxon>
    </lineage>
</organism>
<feature type="transmembrane region" description="Helical" evidence="4">
    <location>
        <begin position="489"/>
        <end position="508"/>
    </location>
</feature>
<evidence type="ECO:0000256" key="3">
    <source>
        <dbReference type="ARBA" id="ARBA00023136"/>
    </source>
</evidence>
<reference evidence="5" key="1">
    <citation type="journal article" date="2023" name="Mol. Biol. Evol.">
        <title>Third-Generation Sequencing Reveals the Adaptive Role of the Epigenome in Three Deep-Sea Polychaetes.</title>
        <authorList>
            <person name="Perez M."/>
            <person name="Aroh O."/>
            <person name="Sun Y."/>
            <person name="Lan Y."/>
            <person name="Juniper S.K."/>
            <person name="Young C.R."/>
            <person name="Angers B."/>
            <person name="Qian P.Y."/>
        </authorList>
    </citation>
    <scope>NUCLEOTIDE SEQUENCE</scope>
    <source>
        <strain evidence="5">P08H-3</strain>
    </source>
</reference>
<accession>A0AAD9JIV5</accession>
<dbReference type="Proteomes" id="UP001208570">
    <property type="component" value="Unassembled WGS sequence"/>
</dbReference>
<keyword evidence="6" id="KW-1185">Reference proteome</keyword>
<gene>
    <name evidence="5" type="ORF">LSH36_282g01045</name>
</gene>
<evidence type="ECO:0000256" key="1">
    <source>
        <dbReference type="ARBA" id="ARBA00022692"/>
    </source>
</evidence>
<sequence>MTVGEFFLDDGRGSEECERTTIGDERSVASGQPTIDWSDNDDDITATVHLPETMEKSTEIEYLNKDGDVLSAKNCQEKERKKLIYKITKTVTMVIAPAVMALFLELVGPTLLDLMMQTGSNFEEISRVLVARSVGILFGSLLGGILTDKFPTVPELFMSLSFIVGAAGTCLVPWMRELTLLGLTFHVQGLAFGFFDVCNNHLCIKMWQDKASCPIHALHFGYGLGALVAPQLARPFVITEIHNVKNGGVQLAANGTKFVTSNMSQLDNNGTTDIAGNFTTAEEFQSRIAIPYLISATIAVLFTVVFCLFYVFEKYHRSGINMLRPLGVTPRQLSHAEKIKERRFSSIVNPGSCTGGDSLFGLQFFFVAFFLFFNAVGGEHAYTKFIYTYAREGPLELNSDSAAMVNTLFWICFMAGRGVAIFASRLFHPRPMLITQLIFVFVSSCALCVWGQHVELVLWSFTGLLAMFLGPIMPAGISWCNRYVLMKGTAVAVVFLATGSGSIFYQWLTGYLFQYRGAVSLMYVIFGFALFISIDFAVLMMIVRRRPELFDNVITTEVDEKGNISIIVADPVDEIKQNGTR</sequence>
<dbReference type="PANTHER" id="PTHR23121">
    <property type="entry name" value="SODIUM-DEPENDENT GLUCOSE TRANSPORTER 1"/>
    <property type="match status" value="1"/>
</dbReference>
<feature type="transmembrane region" description="Helical" evidence="4">
    <location>
        <begin position="128"/>
        <end position="147"/>
    </location>
</feature>
<dbReference type="Gene3D" id="1.20.1250.20">
    <property type="entry name" value="MFS general substrate transporter like domains"/>
    <property type="match status" value="2"/>
</dbReference>
<keyword evidence="1 4" id="KW-0812">Transmembrane</keyword>
<feature type="transmembrane region" description="Helical" evidence="4">
    <location>
        <begin position="156"/>
        <end position="175"/>
    </location>
</feature>
<evidence type="ECO:0000313" key="6">
    <source>
        <dbReference type="Proteomes" id="UP001208570"/>
    </source>
</evidence>
<feature type="transmembrane region" description="Helical" evidence="4">
    <location>
        <begin position="359"/>
        <end position="382"/>
    </location>
</feature>
<dbReference type="AlphaFoldDB" id="A0AAD9JIV5"/>
<comment type="caution">
    <text evidence="5">The sequence shown here is derived from an EMBL/GenBank/DDBJ whole genome shotgun (WGS) entry which is preliminary data.</text>
</comment>
<keyword evidence="2 4" id="KW-1133">Transmembrane helix</keyword>